<evidence type="ECO:0000259" key="13">
    <source>
        <dbReference type="PROSITE" id="PS51189"/>
    </source>
</evidence>
<keyword evidence="7 10" id="KW-0067">ATP-binding</keyword>
<feature type="domain" description="PI3K/PI4K catalytic" evidence="12">
    <location>
        <begin position="2185"/>
        <end position="2509"/>
    </location>
</feature>
<keyword evidence="4" id="KW-0677">Repeat</keyword>
<keyword evidence="6 10" id="KW-0418">Kinase</keyword>
<dbReference type="Gene3D" id="1.20.120.150">
    <property type="entry name" value="FKBP12-rapamycin binding domain"/>
    <property type="match status" value="1"/>
</dbReference>
<dbReference type="CDD" id="cd05169">
    <property type="entry name" value="PIKKc_TOR"/>
    <property type="match status" value="1"/>
</dbReference>
<evidence type="ECO:0000259" key="12">
    <source>
        <dbReference type="PROSITE" id="PS50290"/>
    </source>
</evidence>
<dbReference type="InterPro" id="IPR014009">
    <property type="entry name" value="PIK_FAT"/>
</dbReference>
<dbReference type="InterPro" id="IPR057564">
    <property type="entry name" value="HEAT_ATR"/>
</dbReference>
<dbReference type="Pfam" id="PF02260">
    <property type="entry name" value="FATC"/>
    <property type="match status" value="1"/>
</dbReference>
<protein>
    <recommendedName>
        <fullName evidence="10">Serine/threonine-protein kinase TOR</fullName>
        <ecNumber evidence="10">2.7.11.1</ecNumber>
    </recommendedName>
</protein>
<dbReference type="InterPro" id="IPR036940">
    <property type="entry name" value="PI3/4_kinase_cat_sf"/>
</dbReference>
<feature type="domain" description="FAT" evidence="13">
    <location>
        <begin position="1418"/>
        <end position="2011"/>
    </location>
</feature>
<dbReference type="PANTHER" id="PTHR11139:SF9">
    <property type="entry name" value="SERINE_THREONINE-PROTEIN KINASE MTOR"/>
    <property type="match status" value="1"/>
</dbReference>
<dbReference type="InterPro" id="IPR000403">
    <property type="entry name" value="PI3/4_kinase_cat_dom"/>
</dbReference>
<evidence type="ECO:0000259" key="14">
    <source>
        <dbReference type="PROSITE" id="PS51190"/>
    </source>
</evidence>
<evidence type="ECO:0000256" key="10">
    <source>
        <dbReference type="RuleBase" id="RU364109"/>
    </source>
</evidence>
<organism evidence="15 16">
    <name type="scientific">[Candida] anglica</name>
    <dbReference type="NCBI Taxonomy" id="148631"/>
    <lineage>
        <taxon>Eukaryota</taxon>
        <taxon>Fungi</taxon>
        <taxon>Dikarya</taxon>
        <taxon>Ascomycota</taxon>
        <taxon>Saccharomycotina</taxon>
        <taxon>Pichiomycetes</taxon>
        <taxon>Debaryomycetaceae</taxon>
        <taxon>Kurtzmaniella</taxon>
    </lineage>
</organism>
<dbReference type="InterPro" id="IPR050517">
    <property type="entry name" value="DDR_Repair_Kinase"/>
</dbReference>
<dbReference type="Pfam" id="PF02259">
    <property type="entry name" value="FAT"/>
    <property type="match status" value="1"/>
</dbReference>
<comment type="similarity">
    <text evidence="1 10">Belongs to the PI3/PI4-kinase family.</text>
</comment>
<dbReference type="Gene3D" id="1.25.10.10">
    <property type="entry name" value="Leucine-rich Repeat Variant"/>
    <property type="match status" value="4"/>
</dbReference>
<dbReference type="InterPro" id="IPR016024">
    <property type="entry name" value="ARM-type_fold"/>
</dbReference>
<dbReference type="PROSITE" id="PS00916">
    <property type="entry name" value="PI3_4_KINASE_2"/>
    <property type="match status" value="1"/>
</dbReference>
<evidence type="ECO:0000256" key="6">
    <source>
        <dbReference type="ARBA" id="ARBA00022777"/>
    </source>
</evidence>
<proteinExistence type="inferred from homology"/>
<dbReference type="Pfam" id="PF11865">
    <property type="entry name" value="mTOR_dom"/>
    <property type="match status" value="1"/>
</dbReference>
<reference evidence="15 16" key="1">
    <citation type="submission" date="2024-01" db="EMBL/GenBank/DDBJ databases">
        <authorList>
            <consortium name="Genoscope - CEA"/>
            <person name="William W."/>
        </authorList>
    </citation>
    <scope>NUCLEOTIDE SEQUENCE [LARGE SCALE GENOMIC DNA]</scope>
    <source>
        <strain evidence="15 16">29B2s-10</strain>
    </source>
</reference>
<dbReference type="Gene3D" id="1.10.1070.11">
    <property type="entry name" value="Phosphatidylinositol 3-/4-kinase, catalytic domain"/>
    <property type="match status" value="1"/>
</dbReference>
<gene>
    <name evidence="15" type="primary">TOR2</name>
    <name evidence="15" type="ORF">CAAN4_D11276</name>
</gene>
<evidence type="ECO:0000256" key="5">
    <source>
        <dbReference type="ARBA" id="ARBA00022741"/>
    </source>
</evidence>
<feature type="domain" description="FATC" evidence="14">
    <location>
        <begin position="2530"/>
        <end position="2562"/>
    </location>
</feature>
<dbReference type="Pfam" id="PF00454">
    <property type="entry name" value="PI3_PI4_kinase"/>
    <property type="match status" value="1"/>
</dbReference>
<dbReference type="SUPFAM" id="SSF48371">
    <property type="entry name" value="ARM repeat"/>
    <property type="match status" value="1"/>
</dbReference>
<evidence type="ECO:0000256" key="4">
    <source>
        <dbReference type="ARBA" id="ARBA00022737"/>
    </source>
</evidence>
<keyword evidence="3 10" id="KW-0808">Transferase</keyword>
<dbReference type="InterPro" id="IPR011009">
    <property type="entry name" value="Kinase-like_dom_sf"/>
</dbReference>
<dbReference type="InterPro" id="IPR024585">
    <property type="entry name" value="mTOR_dom"/>
</dbReference>
<dbReference type="SMART" id="SM01346">
    <property type="entry name" value="DUF3385"/>
    <property type="match status" value="1"/>
</dbReference>
<dbReference type="EMBL" id="OZ004256">
    <property type="protein sequence ID" value="CAK7904839.1"/>
    <property type="molecule type" value="Genomic_DNA"/>
</dbReference>
<feature type="compositionally biased region" description="Gly residues" evidence="11">
    <location>
        <begin position="445"/>
        <end position="481"/>
    </location>
</feature>
<evidence type="ECO:0000256" key="1">
    <source>
        <dbReference type="ARBA" id="ARBA00011031"/>
    </source>
</evidence>
<dbReference type="Gene3D" id="3.30.1010.10">
    <property type="entry name" value="Phosphatidylinositol 3-kinase Catalytic Subunit, Chain A, domain 4"/>
    <property type="match status" value="1"/>
</dbReference>
<dbReference type="InterPro" id="IPR009076">
    <property type="entry name" value="FRB_dom"/>
</dbReference>
<evidence type="ECO:0000313" key="15">
    <source>
        <dbReference type="EMBL" id="CAK7904839.1"/>
    </source>
</evidence>
<evidence type="ECO:0000256" key="2">
    <source>
        <dbReference type="ARBA" id="ARBA00022527"/>
    </source>
</evidence>
<dbReference type="InterPro" id="IPR003152">
    <property type="entry name" value="FATC_dom"/>
</dbReference>
<comment type="catalytic activity">
    <reaction evidence="9">
        <text>L-seryl-[protein] + ATP = O-phospho-L-seryl-[protein] + ADP + H(+)</text>
        <dbReference type="Rhea" id="RHEA:17989"/>
        <dbReference type="Rhea" id="RHEA-COMP:9863"/>
        <dbReference type="Rhea" id="RHEA-COMP:11604"/>
        <dbReference type="ChEBI" id="CHEBI:15378"/>
        <dbReference type="ChEBI" id="CHEBI:29999"/>
        <dbReference type="ChEBI" id="CHEBI:30616"/>
        <dbReference type="ChEBI" id="CHEBI:83421"/>
        <dbReference type="ChEBI" id="CHEBI:456216"/>
        <dbReference type="EC" id="2.7.11.1"/>
    </reaction>
</comment>
<dbReference type="PROSITE" id="PS50290">
    <property type="entry name" value="PI3_4_KINASE_3"/>
    <property type="match status" value="1"/>
</dbReference>
<dbReference type="SMART" id="SM01343">
    <property type="entry name" value="FATC"/>
    <property type="match status" value="1"/>
</dbReference>
<dbReference type="Pfam" id="PF23593">
    <property type="entry name" value="HEAT_ATR"/>
    <property type="match status" value="1"/>
</dbReference>
<name>A0ABP0EBA4_9ASCO</name>
<dbReference type="PANTHER" id="PTHR11139">
    <property type="entry name" value="ATAXIA TELANGIECTASIA MUTATED ATM -RELATED"/>
    <property type="match status" value="1"/>
</dbReference>
<evidence type="ECO:0000256" key="8">
    <source>
        <dbReference type="ARBA" id="ARBA00047899"/>
    </source>
</evidence>
<dbReference type="SUPFAM" id="SSF56112">
    <property type="entry name" value="Protein kinase-like (PK-like)"/>
    <property type="match status" value="1"/>
</dbReference>
<keyword evidence="2 10" id="KW-0723">Serine/threonine-protein kinase</keyword>
<evidence type="ECO:0000256" key="9">
    <source>
        <dbReference type="ARBA" id="ARBA00048679"/>
    </source>
</evidence>
<dbReference type="InterPro" id="IPR036738">
    <property type="entry name" value="FRB_sf"/>
</dbReference>
<dbReference type="Pfam" id="PF08771">
    <property type="entry name" value="FRB_dom"/>
    <property type="match status" value="1"/>
</dbReference>
<dbReference type="PROSITE" id="PS00915">
    <property type="entry name" value="PI3_4_KINASE_1"/>
    <property type="match status" value="1"/>
</dbReference>
<evidence type="ECO:0000256" key="11">
    <source>
        <dbReference type="SAM" id="MobiDB-lite"/>
    </source>
</evidence>
<dbReference type="PROSITE" id="PS51189">
    <property type="entry name" value="FAT"/>
    <property type="match status" value="1"/>
</dbReference>
<keyword evidence="5 10" id="KW-0547">Nucleotide-binding</keyword>
<dbReference type="SMART" id="SM01345">
    <property type="entry name" value="Rapamycin_bind"/>
    <property type="match status" value="1"/>
</dbReference>
<dbReference type="EC" id="2.7.11.1" evidence="10"/>
<dbReference type="InterPro" id="IPR011989">
    <property type="entry name" value="ARM-like"/>
</dbReference>
<dbReference type="PROSITE" id="PS51190">
    <property type="entry name" value="FATC"/>
    <property type="match status" value="1"/>
</dbReference>
<dbReference type="InterPro" id="IPR011990">
    <property type="entry name" value="TPR-like_helical_dom_sf"/>
</dbReference>
<dbReference type="InterPro" id="IPR026683">
    <property type="entry name" value="TOR_cat"/>
</dbReference>
<dbReference type="Proteomes" id="UP001497600">
    <property type="component" value="Chromosome D"/>
</dbReference>
<dbReference type="SUPFAM" id="SSF47212">
    <property type="entry name" value="FKBP12-rapamycin-binding domain of FKBP-rapamycin-associated protein (FRAP)"/>
    <property type="match status" value="1"/>
</dbReference>
<evidence type="ECO:0000313" key="16">
    <source>
        <dbReference type="Proteomes" id="UP001497600"/>
    </source>
</evidence>
<evidence type="ECO:0000256" key="3">
    <source>
        <dbReference type="ARBA" id="ARBA00022679"/>
    </source>
</evidence>
<dbReference type="InterPro" id="IPR018936">
    <property type="entry name" value="PI3/4_kinase_CS"/>
</dbReference>
<keyword evidence="16" id="KW-1185">Reference proteome</keyword>
<dbReference type="SMART" id="SM00146">
    <property type="entry name" value="PI3Kc"/>
    <property type="match status" value="1"/>
</dbReference>
<accession>A0ABP0EBA4</accession>
<dbReference type="Gene3D" id="1.25.40.10">
    <property type="entry name" value="Tetratricopeptide repeat domain"/>
    <property type="match status" value="1"/>
</dbReference>
<dbReference type="InterPro" id="IPR003151">
    <property type="entry name" value="PIK-rel_kinase_FAT"/>
</dbReference>
<feature type="region of interest" description="Disordered" evidence="11">
    <location>
        <begin position="445"/>
        <end position="494"/>
    </location>
</feature>
<sequence length="2562" mass="288329">MSVVTQVQIVDGMALPQILGGLRSTKEEERNRYALELRTYLASIARDLSSEQFNRYNNDINKKIFELLHSSESAEKLGGIAALNSLIDFDSGVGEENATKTARFSNYLGSLILSNDLTIMKQATKTLGKLATPGGTLTVDFVDFEAKRAIEWLQSDTKQHENRRHAAILIITALADNAPTLLYPFINQILEHLWIPLRDHKLIIRVDAAVALQRCIAIIYDRDIDSRRFWIKNLIDSASKVLNERQLSAIGSGSHDNGASSYDDMNETPLGVAANTAYNLITATTSGLQSNEAIHGALLVYRELVKYHEDTYIQTKFELIFESTILYKNNKIPTIRQELTNIFPLLCRVNAAHYVENYLHRTLLYYLSQLKKYKNHHNEIANADKSAIFRSIGLISLEVGNQIATYLDAILDNIREGLSYPANSSVQSIIVNAVTGGNAGGVGNNGGNGNGNGENGSLGPNGGGNSNGGMNGGVNGNGGANSNGNHIGTNGGGSSALSSISTSVSGSAKYRTSRKDTEPAIFDCIGKLSIAVGPALTKHLQRDILDMMFSNCSLSKHMQDVLQTLIINIPTLIPLINIKLLNLLSLVLSGKVFQPPGSPYGSIRMNESLARDYRLIMISRDTGLSINSIMNNHDGYDSYDSGILIQALEMLAYFKFENYQLNEFVRHCTISYMEHSNKQVRQVAAVTSCEIFIRDPICQQTSVNALNAVNEVLDKLLSLAITDPIPEIRLEVLSCLGSAGSFDPQLSQATNVRLLFIALNDEIFGIRKTAIKILGRLSSINPAYIVPSLRKTLIQLLSRLDYSTASRKKEESAILLSLLIANSKDLTRPYVKPIVEALLPKAKDLSSSVASSAINCLGELSVVGGEDLKPFIPELMPLILDTFQDQSSSYKRDAALKTLGQLASSSGYVIQPLLDYPQLLGMLVGILKSETSPHIRRETVRLLGILGALDPYKHREVEQNSKSIPVEQNAPPIDVALLMQGLSPSNDEYYSTVAISNLMRILKDPSLSNHHNKVIQAIMYIFQTLGLRCVSFLPQIIPGIINVMHTCQPSMLKFYFQQLGALILIVKQHVRPFLTEIFDVIKEFFDINSQLNIQVIIITLIESISKALEGEFKMYLPEILTVLLNVFEEDKSVKREPSIYVLRSFVVFGSNIEEYVHIIVPAIVRMFEVGPLHLRKAAIETIGRLSKNVILNDMVSRVVHPILRVLSQNNINDELKNACMNTLSALLTVLGDEFGVFIPVVKKVLLRQKIHSVQYESLVGKLLSGDPLPPSSSLNYKEFDTHINNFDMPDVDMPSKKLPVNQVALKAAWDSSQRRSKEDWQEWIGRLSKELLKQSPSHAIRACAGLASDYYPLAKDLFNASFASCWNELYSQHQEELVQSFCIALSSPNNPPEIHQILLNLAEFMEHDDKSLPISISTLGQYAQRCHAYAKALHYKELEFYEEPTTPTIESLISINNQLQQSDAAVGILKHAQLHHDLQLKETWYEKLQRWDDALRAYNERERTEPDNMEITMGKMRCLHALGEWEQLSELAQSKWNNSSSDIKRSVAPLAAAASWGLGQWDRMDACIKVMKSESPDKAFFNAILCLHRNNFEDASNHILKARDLLVTEITALVSESYNRAYGVVVRVQMLAELEEIIKYKCLPQGSEKRVVMRKTWNTRLLGCQRNVDIWQRMLKVRALVIKPKQDMDMWIKFANLCRKSGRLNLAEKSLNFLLEEGSPENPSRAPPQVVYAQLKYMWAKGQQKEALRHLVDFTTRMSQDLGLNPNDLITQPLPSEGPGIPKHVEDYTKLLSRCFLKQGEWQIALNSNWRTETSEIILGAYLLATHFDDKWYKAWHNWALANFEVISLYTSSNPINHNGDTTDISDDIMEQNESVKVGNPDAHDNVENQDGPPHQASNVIPLEAVQRHVVPSIKGFFHSIALSNSSSLQDTLRLLTLWFKFGGIPEAAHSMTEGFNMVNIDNWLEVVPQLISRIHQPNQIVSRSLFGLLTDLGRAHPQALVYPLAVAVTSESVKRKKAAMSIIEKMRLHSAVLVDQAELVSHELIRVAVLWHEQWYEGLEDASRLFFGEHNTEKMFEVLEPLHKMLQKGSETMRESSFNSAFGRELSDAYEWVLNYRRTRDITNLNQAWDIYYIVFRRISRQLPQLQSLELQYVSPKLEEARNLDLAVPATYQAGKPIIKITKFDPTFSVILSKQRPRKLSCRGSDGKDYQYLLKGHEDIRQDNLVMQLFGLVNTLLVNDPECFKRHLDIQQYPAIPLSPKVGLLGWVPNSDTFHVLIREYRESRKILLNIEHRIMLQMAPDYDSLTLLQKVEVFTGALDNTRGQDLYKVLWLKSKSSEAWLDRRTTYTRSLAVMSMVGYILGLGDRHPSNLMLDKITGKVIHIDFGDCFEAAILREKYPEKVPFRLTRMLNYAMEVSGIEGSFRITCEHVMRVLRDNKESLMAILEAFAYDPLINWGFDFPTKAVAEATGIQVPQINIPELLKSGQIDEQEAVRLTKQNELEVRNARAALVLKRITDKLTGNDIKRLKGLDVPTQVDKLIQQATSVENLCQHYIGWCSFW</sequence>
<comment type="catalytic activity">
    <reaction evidence="8 10">
        <text>L-threonyl-[protein] + ATP = O-phospho-L-threonyl-[protein] + ADP + H(+)</text>
        <dbReference type="Rhea" id="RHEA:46608"/>
        <dbReference type="Rhea" id="RHEA-COMP:11060"/>
        <dbReference type="Rhea" id="RHEA-COMP:11605"/>
        <dbReference type="ChEBI" id="CHEBI:15378"/>
        <dbReference type="ChEBI" id="CHEBI:30013"/>
        <dbReference type="ChEBI" id="CHEBI:30616"/>
        <dbReference type="ChEBI" id="CHEBI:61977"/>
        <dbReference type="ChEBI" id="CHEBI:456216"/>
        <dbReference type="EC" id="2.7.11.1"/>
    </reaction>
</comment>
<evidence type="ECO:0000256" key="7">
    <source>
        <dbReference type="ARBA" id="ARBA00022840"/>
    </source>
</evidence>
<dbReference type="GO" id="GO:0016301">
    <property type="term" value="F:kinase activity"/>
    <property type="evidence" value="ECO:0007669"/>
    <property type="project" value="UniProtKB-KW"/>
</dbReference>